<dbReference type="PANTHER" id="PTHR36578:SF1">
    <property type="entry name" value="APPLE DOMAIN-CONTAINING PROTEIN"/>
    <property type="match status" value="1"/>
</dbReference>
<dbReference type="Proteomes" id="UP000799770">
    <property type="component" value="Unassembled WGS sequence"/>
</dbReference>
<feature type="chain" id="PRO_5025399315" description="Apple domain-containing protein" evidence="1">
    <location>
        <begin position="17"/>
        <end position="337"/>
    </location>
</feature>
<name>A0A6A5Z1P7_9PLEO</name>
<reference evidence="2" key="1">
    <citation type="journal article" date="2020" name="Stud. Mycol.">
        <title>101 Dothideomycetes genomes: a test case for predicting lifestyles and emergence of pathogens.</title>
        <authorList>
            <person name="Haridas S."/>
            <person name="Albert R."/>
            <person name="Binder M."/>
            <person name="Bloem J."/>
            <person name="Labutti K."/>
            <person name="Salamov A."/>
            <person name="Andreopoulos B."/>
            <person name="Baker S."/>
            <person name="Barry K."/>
            <person name="Bills G."/>
            <person name="Bluhm B."/>
            <person name="Cannon C."/>
            <person name="Castanera R."/>
            <person name="Culley D."/>
            <person name="Daum C."/>
            <person name="Ezra D."/>
            <person name="Gonzalez J."/>
            <person name="Henrissat B."/>
            <person name="Kuo A."/>
            <person name="Liang C."/>
            <person name="Lipzen A."/>
            <person name="Lutzoni F."/>
            <person name="Magnuson J."/>
            <person name="Mondo S."/>
            <person name="Nolan M."/>
            <person name="Ohm R."/>
            <person name="Pangilinan J."/>
            <person name="Park H.-J."/>
            <person name="Ramirez L."/>
            <person name="Alfaro M."/>
            <person name="Sun H."/>
            <person name="Tritt A."/>
            <person name="Yoshinaga Y."/>
            <person name="Zwiers L.-H."/>
            <person name="Turgeon B."/>
            <person name="Goodwin S."/>
            <person name="Spatafora J."/>
            <person name="Crous P."/>
            <person name="Grigoriev I."/>
        </authorList>
    </citation>
    <scope>NUCLEOTIDE SEQUENCE</scope>
    <source>
        <strain evidence="2">CBS 627.86</strain>
    </source>
</reference>
<evidence type="ECO:0008006" key="4">
    <source>
        <dbReference type="Google" id="ProtNLM"/>
    </source>
</evidence>
<organism evidence="2 3">
    <name type="scientific">Lophiotrema nucula</name>
    <dbReference type="NCBI Taxonomy" id="690887"/>
    <lineage>
        <taxon>Eukaryota</taxon>
        <taxon>Fungi</taxon>
        <taxon>Dikarya</taxon>
        <taxon>Ascomycota</taxon>
        <taxon>Pezizomycotina</taxon>
        <taxon>Dothideomycetes</taxon>
        <taxon>Pleosporomycetidae</taxon>
        <taxon>Pleosporales</taxon>
        <taxon>Lophiotremataceae</taxon>
        <taxon>Lophiotrema</taxon>
    </lineage>
</organism>
<gene>
    <name evidence="2" type="ORF">BDV96DRAFT_662375</name>
</gene>
<sequence length="337" mass="35917">MRSVALLSVLSGLAAASPRPQVINVDAIDDLVTPSVLGPTLAATTADPVKYNPTSAASVAAAEIPTAPAEVKRDITKRTACAPQPNDGYVESFKNLQGSTQQIGYLTYKTLKSYDVDVCRAFCDSVKFCVGFNIYFERDPTVDAAAACPNPLPTTNIKCSLYGYPVAKESATNTGQWRGPADANRKTFHVVIAGSNRYSKLAPCPSPASYTNFTSPSRLLHGAINASLAADGSDTYLGIKLYNNGPYDPSQCAAACQAQTAYDGSTAASDGSYKPCNFFNSYILAKNNVPQGTYCSFYTQTWDASYVVNTGYNYGSDVYAVWASFTYSLTAPDPGHL</sequence>
<evidence type="ECO:0000313" key="3">
    <source>
        <dbReference type="Proteomes" id="UP000799770"/>
    </source>
</evidence>
<evidence type="ECO:0000313" key="2">
    <source>
        <dbReference type="EMBL" id="KAF2113355.1"/>
    </source>
</evidence>
<protein>
    <recommendedName>
        <fullName evidence="4">Apple domain-containing protein</fullName>
    </recommendedName>
</protein>
<dbReference type="OrthoDB" id="271448at2759"/>
<feature type="signal peptide" evidence="1">
    <location>
        <begin position="1"/>
        <end position="16"/>
    </location>
</feature>
<dbReference type="PANTHER" id="PTHR36578">
    <property type="entry name" value="CHROMOSOME 15, WHOLE GENOME SHOTGUN SEQUENCE"/>
    <property type="match status" value="1"/>
</dbReference>
<accession>A0A6A5Z1P7</accession>
<keyword evidence="1" id="KW-0732">Signal</keyword>
<evidence type="ECO:0000256" key="1">
    <source>
        <dbReference type="SAM" id="SignalP"/>
    </source>
</evidence>
<dbReference type="AlphaFoldDB" id="A0A6A5Z1P7"/>
<keyword evidence="3" id="KW-1185">Reference proteome</keyword>
<dbReference type="EMBL" id="ML977328">
    <property type="protein sequence ID" value="KAF2113355.1"/>
    <property type="molecule type" value="Genomic_DNA"/>
</dbReference>
<proteinExistence type="predicted"/>